<dbReference type="Proteomes" id="UP000254060">
    <property type="component" value="Unassembled WGS sequence"/>
</dbReference>
<dbReference type="Gene3D" id="3.30.830.10">
    <property type="entry name" value="Metalloenzyme, LuxS/M16 peptidase-like"/>
    <property type="match status" value="2"/>
</dbReference>
<dbReference type="Pfam" id="PF05193">
    <property type="entry name" value="Peptidase_M16_C"/>
    <property type="match status" value="1"/>
</dbReference>
<feature type="domain" description="Peptidase M16 C-terminal" evidence="2">
    <location>
        <begin position="178"/>
        <end position="339"/>
    </location>
</feature>
<accession>A0A377FT26</accession>
<dbReference type="AlphaFoldDB" id="A0A377FT26"/>
<dbReference type="GO" id="GO:0008233">
    <property type="term" value="F:peptidase activity"/>
    <property type="evidence" value="ECO:0007669"/>
    <property type="project" value="UniProtKB-KW"/>
</dbReference>
<dbReference type="EMBL" id="UGGP01000001">
    <property type="protein sequence ID" value="STO07970.1"/>
    <property type="molecule type" value="Genomic_DNA"/>
</dbReference>
<reference evidence="3 4" key="1">
    <citation type="submission" date="2018-06" db="EMBL/GenBank/DDBJ databases">
        <authorList>
            <consortium name="Pathogen Informatics"/>
            <person name="Doyle S."/>
        </authorList>
    </citation>
    <scope>NUCLEOTIDE SEQUENCE [LARGE SCALE GENOMIC DNA]</scope>
    <source>
        <strain evidence="3 4">NCTC13163</strain>
    </source>
</reference>
<dbReference type="GO" id="GO:0046872">
    <property type="term" value="F:metal ion binding"/>
    <property type="evidence" value="ECO:0007669"/>
    <property type="project" value="InterPro"/>
</dbReference>
<dbReference type="RefSeq" id="WP_029334865.1">
    <property type="nucleotide sequence ID" value="NZ_UGGP01000001.1"/>
</dbReference>
<protein>
    <submittedName>
        <fullName evidence="3">Protease3</fullName>
    </submittedName>
</protein>
<dbReference type="InterPro" id="IPR011249">
    <property type="entry name" value="Metalloenz_LuxS/M16"/>
</dbReference>
<dbReference type="InterPro" id="IPR011765">
    <property type="entry name" value="Pept_M16_N"/>
</dbReference>
<keyword evidence="3" id="KW-0378">Hydrolase</keyword>
<sequence length="419" mass="47448">MKIDFPYVGETLHHTVLENGLTIYLLKKTGYEKTYATFTTKYGSIDRRFKTEDWVEVPDGIAHFLEHKMFEKEDGDVFQKFGQLGASANAFTSFTRTAYLFGATSNVEANLTTLLDFVQTPYFTEASVEKEKGIIGQEIQMYQDNPGWRLYFGLIEAMYAEHPVKIDIAGTIESIGHITTDDLYACHRAFYHPSNMVLFVVGNIDPDAVLEQVKANQAAKTFEAPVLQARERVEEPTSVKSTQRIIEMDVSVPKVMIGYKDIPRAGADGMKQELAVELLMHALFDTTAPLYAELYAEGLIDDAFSFDYTSEETFAFAVLSMETPHVDSFVSRMTTALERPLVLDETTLERKKRMMKGQFLKALNSPEFIANQFSRYALNGGNMFELPELLDAITLDDLYAAYDRLFQADRRTVCIVKKP</sequence>
<dbReference type="InterPro" id="IPR050361">
    <property type="entry name" value="MPP/UQCRC_Complex"/>
</dbReference>
<keyword evidence="3" id="KW-0645">Protease</keyword>
<dbReference type="STRING" id="1397694.GCA_000702585_01835"/>
<dbReference type="InterPro" id="IPR007863">
    <property type="entry name" value="Peptidase_M16_C"/>
</dbReference>
<dbReference type="PANTHER" id="PTHR11851:SF134">
    <property type="entry name" value="ZINC-DEPENDENT PROTEASE"/>
    <property type="match status" value="1"/>
</dbReference>
<evidence type="ECO:0000259" key="2">
    <source>
        <dbReference type="Pfam" id="PF05193"/>
    </source>
</evidence>
<dbReference type="NCBIfam" id="NF047421">
    <property type="entry name" value="YfmH_fam"/>
    <property type="match status" value="1"/>
</dbReference>
<evidence type="ECO:0000259" key="1">
    <source>
        <dbReference type="Pfam" id="PF00675"/>
    </source>
</evidence>
<gene>
    <name evidence="3" type="ORF">NCTC13163_01331</name>
</gene>
<dbReference type="Pfam" id="PF00675">
    <property type="entry name" value="Peptidase_M16"/>
    <property type="match status" value="1"/>
</dbReference>
<dbReference type="OrthoDB" id="9811314at2"/>
<evidence type="ECO:0000313" key="4">
    <source>
        <dbReference type="Proteomes" id="UP000254060"/>
    </source>
</evidence>
<name>A0A377FT26_9BACL</name>
<dbReference type="SUPFAM" id="SSF63411">
    <property type="entry name" value="LuxS/MPP-like metallohydrolase"/>
    <property type="match status" value="2"/>
</dbReference>
<organism evidence="3 4">
    <name type="scientific">Exiguobacterium aurantiacum</name>
    <dbReference type="NCBI Taxonomy" id="33987"/>
    <lineage>
        <taxon>Bacteria</taxon>
        <taxon>Bacillati</taxon>
        <taxon>Bacillota</taxon>
        <taxon>Bacilli</taxon>
        <taxon>Bacillales</taxon>
        <taxon>Bacillales Family XII. Incertae Sedis</taxon>
        <taxon>Exiguobacterium</taxon>
    </lineage>
</organism>
<dbReference type="GO" id="GO:0006508">
    <property type="term" value="P:proteolysis"/>
    <property type="evidence" value="ECO:0007669"/>
    <property type="project" value="UniProtKB-KW"/>
</dbReference>
<evidence type="ECO:0000313" key="3">
    <source>
        <dbReference type="EMBL" id="STO07970.1"/>
    </source>
</evidence>
<feature type="domain" description="Peptidase M16 N-terminal" evidence="1">
    <location>
        <begin position="59"/>
        <end position="171"/>
    </location>
</feature>
<dbReference type="PANTHER" id="PTHR11851">
    <property type="entry name" value="METALLOPROTEASE"/>
    <property type="match status" value="1"/>
</dbReference>
<proteinExistence type="predicted"/>